<protein>
    <submittedName>
        <fullName evidence="2">Uncharacterized protein</fullName>
    </submittedName>
</protein>
<name>V3ZUU8_LOTGI</name>
<reference evidence="2 3" key="1">
    <citation type="journal article" date="2013" name="Nature">
        <title>Insights into bilaterian evolution from three spiralian genomes.</title>
        <authorList>
            <person name="Simakov O."/>
            <person name="Marletaz F."/>
            <person name="Cho S.J."/>
            <person name="Edsinger-Gonzales E."/>
            <person name="Havlak P."/>
            <person name="Hellsten U."/>
            <person name="Kuo D.H."/>
            <person name="Larsson T."/>
            <person name="Lv J."/>
            <person name="Arendt D."/>
            <person name="Savage R."/>
            <person name="Osoegawa K."/>
            <person name="de Jong P."/>
            <person name="Grimwood J."/>
            <person name="Chapman J.A."/>
            <person name="Shapiro H."/>
            <person name="Aerts A."/>
            <person name="Otillar R.P."/>
            <person name="Terry A.Y."/>
            <person name="Boore J.L."/>
            <person name="Grigoriev I.V."/>
            <person name="Lindberg D.R."/>
            <person name="Seaver E.C."/>
            <person name="Weisblat D.A."/>
            <person name="Putnam N.H."/>
            <person name="Rokhsar D.S."/>
        </authorList>
    </citation>
    <scope>NUCLEOTIDE SEQUENCE [LARGE SCALE GENOMIC DNA]</scope>
</reference>
<keyword evidence="3" id="KW-1185">Reference proteome</keyword>
<gene>
    <name evidence="2" type="ORF">LOTGIDRAFT_165882</name>
</gene>
<dbReference type="KEGG" id="lgi:LOTGIDRAFT_165882"/>
<sequence>MTSLPTSPDEADGNRGVSLISYKNEKTTFTNQPVESSSSSDSQFEDSSSLGFDTKRSMFEEKKPNFKPLKTMSPTSPTSPSGPLSPRSRKCNSEEIMEKSRQFAEMVQKPSFSMKAKNSESDEYSQETLQEFELNRRSVISMSTMKKKDVRSPTEPEKSFIQAHFEQSKDKEICFQL</sequence>
<feature type="compositionally biased region" description="Basic and acidic residues" evidence="1">
    <location>
        <begin position="91"/>
        <end position="102"/>
    </location>
</feature>
<evidence type="ECO:0000313" key="3">
    <source>
        <dbReference type="Proteomes" id="UP000030746"/>
    </source>
</evidence>
<organism evidence="2 3">
    <name type="scientific">Lottia gigantea</name>
    <name type="common">Giant owl limpet</name>
    <dbReference type="NCBI Taxonomy" id="225164"/>
    <lineage>
        <taxon>Eukaryota</taxon>
        <taxon>Metazoa</taxon>
        <taxon>Spiralia</taxon>
        <taxon>Lophotrochozoa</taxon>
        <taxon>Mollusca</taxon>
        <taxon>Gastropoda</taxon>
        <taxon>Patellogastropoda</taxon>
        <taxon>Lottioidea</taxon>
        <taxon>Lottiidae</taxon>
        <taxon>Lottia</taxon>
    </lineage>
</organism>
<dbReference type="CTD" id="20240206"/>
<dbReference type="HOGENOM" id="CLU_1519577_0_0_1"/>
<dbReference type="RefSeq" id="XP_009061169.1">
    <property type="nucleotide sequence ID" value="XM_009062921.1"/>
</dbReference>
<proteinExistence type="predicted"/>
<feature type="compositionally biased region" description="Low complexity" evidence="1">
    <location>
        <begin position="35"/>
        <end position="49"/>
    </location>
</feature>
<evidence type="ECO:0000256" key="1">
    <source>
        <dbReference type="SAM" id="MobiDB-lite"/>
    </source>
</evidence>
<feature type="region of interest" description="Disordered" evidence="1">
    <location>
        <begin position="1"/>
        <end position="129"/>
    </location>
</feature>
<dbReference type="EMBL" id="KB202752">
    <property type="protein sequence ID" value="ESO88142.1"/>
    <property type="molecule type" value="Genomic_DNA"/>
</dbReference>
<evidence type="ECO:0000313" key="2">
    <source>
        <dbReference type="EMBL" id="ESO88142.1"/>
    </source>
</evidence>
<dbReference type="OrthoDB" id="10688121at2759"/>
<dbReference type="GeneID" id="20240206"/>
<feature type="compositionally biased region" description="Low complexity" evidence="1">
    <location>
        <begin position="67"/>
        <end position="86"/>
    </location>
</feature>
<accession>V3ZUU8</accession>
<dbReference type="Proteomes" id="UP000030746">
    <property type="component" value="Unassembled WGS sequence"/>
</dbReference>
<dbReference type="AlphaFoldDB" id="V3ZUU8"/>
<feature type="compositionally biased region" description="Basic and acidic residues" evidence="1">
    <location>
        <begin position="53"/>
        <end position="64"/>
    </location>
</feature>